<dbReference type="AlphaFoldDB" id="A0AAN9FKA7"/>
<sequence length="88" mass="9876">MFTLAKVLAIEYDKEKFVLEVFEARNRYAKLILLRSSLSLSPFVSAANISGANLPLFFSFSVRVGQLLLSSFPLPISLSFFCIRPKTV</sequence>
<keyword evidence="2" id="KW-1185">Reference proteome</keyword>
<reference evidence="1 2" key="1">
    <citation type="submission" date="2024-01" db="EMBL/GenBank/DDBJ databases">
        <title>The genomes of 5 underutilized Papilionoideae crops provide insights into root nodulation and disease resistanc.</title>
        <authorList>
            <person name="Yuan L."/>
        </authorList>
    </citation>
    <scope>NUCLEOTIDE SEQUENCE [LARGE SCALE GENOMIC DNA]</scope>
    <source>
        <strain evidence="1">ZHUSHIDOU_FW_LH</strain>
        <tissue evidence="1">Leaf</tissue>
    </source>
</reference>
<comment type="caution">
    <text evidence="1">The sequence shown here is derived from an EMBL/GenBank/DDBJ whole genome shotgun (WGS) entry which is preliminary data.</text>
</comment>
<dbReference type="EMBL" id="JAYWIO010000003">
    <property type="protein sequence ID" value="KAK7276196.1"/>
    <property type="molecule type" value="Genomic_DNA"/>
</dbReference>
<dbReference type="Proteomes" id="UP001372338">
    <property type="component" value="Unassembled WGS sequence"/>
</dbReference>
<evidence type="ECO:0000313" key="2">
    <source>
        <dbReference type="Proteomes" id="UP001372338"/>
    </source>
</evidence>
<protein>
    <submittedName>
        <fullName evidence="1">Uncharacterized protein</fullName>
    </submittedName>
</protein>
<gene>
    <name evidence="1" type="ORF">RIF29_17331</name>
</gene>
<proteinExistence type="predicted"/>
<accession>A0AAN9FKA7</accession>
<name>A0AAN9FKA7_CROPI</name>
<organism evidence="1 2">
    <name type="scientific">Crotalaria pallida</name>
    <name type="common">Smooth rattlebox</name>
    <name type="synonym">Crotalaria striata</name>
    <dbReference type="NCBI Taxonomy" id="3830"/>
    <lineage>
        <taxon>Eukaryota</taxon>
        <taxon>Viridiplantae</taxon>
        <taxon>Streptophyta</taxon>
        <taxon>Embryophyta</taxon>
        <taxon>Tracheophyta</taxon>
        <taxon>Spermatophyta</taxon>
        <taxon>Magnoliopsida</taxon>
        <taxon>eudicotyledons</taxon>
        <taxon>Gunneridae</taxon>
        <taxon>Pentapetalae</taxon>
        <taxon>rosids</taxon>
        <taxon>fabids</taxon>
        <taxon>Fabales</taxon>
        <taxon>Fabaceae</taxon>
        <taxon>Papilionoideae</taxon>
        <taxon>50 kb inversion clade</taxon>
        <taxon>genistoids sensu lato</taxon>
        <taxon>core genistoids</taxon>
        <taxon>Crotalarieae</taxon>
        <taxon>Crotalaria</taxon>
    </lineage>
</organism>
<evidence type="ECO:0000313" key="1">
    <source>
        <dbReference type="EMBL" id="KAK7276196.1"/>
    </source>
</evidence>